<dbReference type="Proteomes" id="UP000629619">
    <property type="component" value="Unassembled WGS sequence"/>
</dbReference>
<comment type="caution">
    <text evidence="1">The sequence shown here is derived from an EMBL/GenBank/DDBJ whole genome shotgun (WGS) entry which is preliminary data.</text>
</comment>
<dbReference type="AlphaFoldDB" id="A0A919NF67"/>
<protein>
    <submittedName>
        <fullName evidence="1">Uncharacterized protein</fullName>
    </submittedName>
</protein>
<sequence length="67" mass="7165">MVPVGITVAGRRRASGDRCRTASRLATEYPAHGLPVPHRIVAAVMPEAMVVRGREQGANGVQRTCNL</sequence>
<dbReference type="EMBL" id="BOMW01000097">
    <property type="protein sequence ID" value="GIF09707.1"/>
    <property type="molecule type" value="Genomic_DNA"/>
</dbReference>
<accession>A0A919NF67</accession>
<name>A0A919NF67_9ACTN</name>
<organism evidence="1 2">
    <name type="scientific">Actinoplanes siamensis</name>
    <dbReference type="NCBI Taxonomy" id="1223317"/>
    <lineage>
        <taxon>Bacteria</taxon>
        <taxon>Bacillati</taxon>
        <taxon>Actinomycetota</taxon>
        <taxon>Actinomycetes</taxon>
        <taxon>Micromonosporales</taxon>
        <taxon>Micromonosporaceae</taxon>
        <taxon>Actinoplanes</taxon>
    </lineage>
</organism>
<evidence type="ECO:0000313" key="2">
    <source>
        <dbReference type="Proteomes" id="UP000629619"/>
    </source>
</evidence>
<reference evidence="1" key="1">
    <citation type="submission" date="2021-01" db="EMBL/GenBank/DDBJ databases">
        <title>Whole genome shotgun sequence of Actinoplanes siamensis NBRC 109076.</title>
        <authorList>
            <person name="Komaki H."/>
            <person name="Tamura T."/>
        </authorList>
    </citation>
    <scope>NUCLEOTIDE SEQUENCE</scope>
    <source>
        <strain evidence="1">NBRC 109076</strain>
    </source>
</reference>
<keyword evidence="2" id="KW-1185">Reference proteome</keyword>
<proteinExistence type="predicted"/>
<gene>
    <name evidence="1" type="ORF">Asi03nite_72450</name>
</gene>
<evidence type="ECO:0000313" key="1">
    <source>
        <dbReference type="EMBL" id="GIF09707.1"/>
    </source>
</evidence>